<feature type="domain" description="HTH tetR-type" evidence="3">
    <location>
        <begin position="6"/>
        <end position="66"/>
    </location>
</feature>
<organism evidence="4 5">
    <name type="scientific">Effusibacillus lacus</name>
    <dbReference type="NCBI Taxonomy" id="1348429"/>
    <lineage>
        <taxon>Bacteria</taxon>
        <taxon>Bacillati</taxon>
        <taxon>Bacillota</taxon>
        <taxon>Bacilli</taxon>
        <taxon>Bacillales</taxon>
        <taxon>Alicyclobacillaceae</taxon>
        <taxon>Effusibacillus</taxon>
    </lineage>
</organism>
<dbReference type="SUPFAM" id="SSF48498">
    <property type="entry name" value="Tetracyclin repressor-like, C-terminal domain"/>
    <property type="match status" value="1"/>
</dbReference>
<proteinExistence type="predicted"/>
<dbReference type="SUPFAM" id="SSF46689">
    <property type="entry name" value="Homeodomain-like"/>
    <property type="match status" value="1"/>
</dbReference>
<dbReference type="Pfam" id="PF00440">
    <property type="entry name" value="TetR_N"/>
    <property type="match status" value="1"/>
</dbReference>
<dbReference type="Gene3D" id="1.10.10.60">
    <property type="entry name" value="Homeodomain-like"/>
    <property type="match status" value="1"/>
</dbReference>
<dbReference type="InterPro" id="IPR023772">
    <property type="entry name" value="DNA-bd_HTH_TetR-type_CS"/>
</dbReference>
<dbReference type="GO" id="GO:0006355">
    <property type="term" value="P:regulation of DNA-templated transcription"/>
    <property type="evidence" value="ECO:0007669"/>
    <property type="project" value="UniProtKB-ARBA"/>
</dbReference>
<reference evidence="5" key="1">
    <citation type="submission" date="2017-07" db="EMBL/GenBank/DDBJ databases">
        <title>Draft genome sequence of Effusibacillus lacus strain skLN1.</title>
        <authorList>
            <person name="Watanabe M."/>
            <person name="Kojima H."/>
            <person name="Fukui M."/>
        </authorList>
    </citation>
    <scope>NUCLEOTIDE SEQUENCE [LARGE SCALE GENOMIC DNA]</scope>
    <source>
        <strain evidence="5">skLN1</strain>
    </source>
</reference>
<dbReference type="Proteomes" id="UP000217785">
    <property type="component" value="Unassembled WGS sequence"/>
</dbReference>
<comment type="caution">
    <text evidence="4">The sequence shown here is derived from an EMBL/GenBank/DDBJ whole genome shotgun (WGS) entry which is preliminary data.</text>
</comment>
<evidence type="ECO:0000256" key="1">
    <source>
        <dbReference type="ARBA" id="ARBA00023125"/>
    </source>
</evidence>
<dbReference type="InterPro" id="IPR036271">
    <property type="entry name" value="Tet_transcr_reg_TetR-rel_C_sf"/>
</dbReference>
<dbReference type="InterPro" id="IPR001647">
    <property type="entry name" value="HTH_TetR"/>
</dbReference>
<name>A0A292YI65_9BACL</name>
<evidence type="ECO:0000256" key="2">
    <source>
        <dbReference type="PROSITE-ProRule" id="PRU00335"/>
    </source>
</evidence>
<dbReference type="OrthoDB" id="9814200at2"/>
<dbReference type="GO" id="GO:0003677">
    <property type="term" value="F:DNA binding"/>
    <property type="evidence" value="ECO:0007669"/>
    <property type="project" value="UniProtKB-UniRule"/>
</dbReference>
<dbReference type="PANTHER" id="PTHR30328:SF54">
    <property type="entry name" value="HTH-TYPE TRANSCRIPTIONAL REPRESSOR SCO4008"/>
    <property type="match status" value="1"/>
</dbReference>
<evidence type="ECO:0000259" key="3">
    <source>
        <dbReference type="PROSITE" id="PS50977"/>
    </source>
</evidence>
<feature type="DNA-binding region" description="H-T-H motif" evidence="2">
    <location>
        <begin position="29"/>
        <end position="48"/>
    </location>
</feature>
<dbReference type="Pfam" id="PF17938">
    <property type="entry name" value="TetR_C_29"/>
    <property type="match status" value="1"/>
</dbReference>
<dbReference type="Gene3D" id="1.10.357.10">
    <property type="entry name" value="Tetracycline Repressor, domain 2"/>
    <property type="match status" value="1"/>
</dbReference>
<dbReference type="EMBL" id="BDUF01000004">
    <property type="protein sequence ID" value="GAX88529.1"/>
    <property type="molecule type" value="Genomic_DNA"/>
</dbReference>
<dbReference type="InterPro" id="IPR041474">
    <property type="entry name" value="NicS_C"/>
</dbReference>
<keyword evidence="1 2" id="KW-0238">DNA-binding</keyword>
<dbReference type="RefSeq" id="WP_096180228.1">
    <property type="nucleotide sequence ID" value="NZ_BDUF01000004.1"/>
</dbReference>
<accession>A0A292YI65</accession>
<dbReference type="PROSITE" id="PS01081">
    <property type="entry name" value="HTH_TETR_1"/>
    <property type="match status" value="1"/>
</dbReference>
<gene>
    <name evidence="4" type="ORF">EFBL_0138</name>
</gene>
<evidence type="ECO:0000313" key="5">
    <source>
        <dbReference type="Proteomes" id="UP000217785"/>
    </source>
</evidence>
<evidence type="ECO:0000313" key="4">
    <source>
        <dbReference type="EMBL" id="GAX88529.1"/>
    </source>
</evidence>
<protein>
    <submittedName>
        <fullName evidence="4">TetR family transcriptional regulator</fullName>
    </submittedName>
</protein>
<sequence>MDTDPKDVKLRILLAAKKLFAKNGFEGTTVRQICEEAGANVALVSYHFGGKENVFYALIDTFFPGKKLHEHEEQLQDPVKGIKFLIAETIRFRMLDPELARIMQQEVFMESPRLERIMQYALPIWRRLGELLDKGREQGIFHFRSTTHTVLLIISTLVLPNSNRIHLELTQGEEQPLEKRVEDTTRFILGGLGYQYVNGGDKE</sequence>
<dbReference type="InterPro" id="IPR009057">
    <property type="entry name" value="Homeodomain-like_sf"/>
</dbReference>
<dbReference type="AlphaFoldDB" id="A0A292YI65"/>
<dbReference type="PANTHER" id="PTHR30328">
    <property type="entry name" value="TRANSCRIPTIONAL REPRESSOR"/>
    <property type="match status" value="1"/>
</dbReference>
<dbReference type="PRINTS" id="PR00455">
    <property type="entry name" value="HTHTETR"/>
</dbReference>
<keyword evidence="5" id="KW-1185">Reference proteome</keyword>
<dbReference type="InterPro" id="IPR050109">
    <property type="entry name" value="HTH-type_TetR-like_transc_reg"/>
</dbReference>
<dbReference type="PROSITE" id="PS50977">
    <property type="entry name" value="HTH_TETR_2"/>
    <property type="match status" value="1"/>
</dbReference>